<evidence type="ECO:0000313" key="3">
    <source>
        <dbReference type="EMBL" id="KAK1837677.1"/>
    </source>
</evidence>
<comment type="caution">
    <text evidence="3">The sequence shown here is derived from an EMBL/GenBank/DDBJ whole genome shotgun (WGS) entry which is preliminary data.</text>
</comment>
<keyword evidence="2" id="KW-0067">ATP-binding</keyword>
<dbReference type="CDD" id="cd10170">
    <property type="entry name" value="ASKHA_NBD_HSP70"/>
    <property type="match status" value="1"/>
</dbReference>
<name>A0AAD9E7M1_9PEZI</name>
<dbReference type="Proteomes" id="UP001243330">
    <property type="component" value="Unassembled WGS sequence"/>
</dbReference>
<dbReference type="InterPro" id="IPR043129">
    <property type="entry name" value="ATPase_NBD"/>
</dbReference>
<dbReference type="InterPro" id="IPR013126">
    <property type="entry name" value="Hsp_70_fam"/>
</dbReference>
<proteinExistence type="predicted"/>
<protein>
    <submittedName>
        <fullName evidence="3">Hsp70 family chaperone</fullName>
    </submittedName>
</protein>
<dbReference type="AlphaFoldDB" id="A0AAD9E7M1"/>
<dbReference type="PANTHER" id="PTHR14187">
    <property type="entry name" value="ALPHA KINASE/ELONGATION FACTOR 2 KINASE"/>
    <property type="match status" value="1"/>
</dbReference>
<dbReference type="SUPFAM" id="SSF53067">
    <property type="entry name" value="Actin-like ATPase domain"/>
    <property type="match status" value="1"/>
</dbReference>
<accession>A0AAD9E7M1</accession>
<dbReference type="PANTHER" id="PTHR14187:SF5">
    <property type="entry name" value="HEAT SHOCK 70 KDA PROTEIN 12A"/>
    <property type="match status" value="1"/>
</dbReference>
<dbReference type="EMBL" id="JAQOWY010001065">
    <property type="protein sequence ID" value="KAK1837677.1"/>
    <property type="molecule type" value="Genomic_DNA"/>
</dbReference>
<keyword evidence="4" id="KW-1185">Reference proteome</keyword>
<sequence>MRRAAKDAGILDIRPAGETVLSFVTEPEAAALATLCDLQFRPDIKGGDHFVVCDAGGGTVDLISYEAVTTDPLVVKEAVKGDGRLCGCLFLDQAFVEMVRSKVGSHVWDALPNEEIRQLLHNDWEHGIKKQFHGQDRDWVVTLPYGCRSAADQISRARKPVLILNKSDLERVFYQIVRQIEDLVKKQVEQVQLKHNKSPKARGCMANEFQYIILVGGFGRCAYLHHRLVQSVSKDKIDVLQAQGPRPWSAICRGAVIRGLTQASDSREFPVKIASRIARISYGTIFYETFNPAIHLNADRVWDEEEMKWIAENQVRWYLRQGANVSDTSPVIHSFYCLYEQPPDKITGMLYYSTASHVPSRIDETVNRLCTIQWSKRIDFERLPKFINPAGKVFYRLEWDMEMISDGVSLDFTVLHDGKRMAAKNVQVVFETSPNDGIFPRSALK</sequence>
<dbReference type="Pfam" id="PF00012">
    <property type="entry name" value="HSP70"/>
    <property type="match status" value="1"/>
</dbReference>
<dbReference type="GO" id="GO:0005524">
    <property type="term" value="F:ATP binding"/>
    <property type="evidence" value="ECO:0007669"/>
    <property type="project" value="UniProtKB-KW"/>
</dbReference>
<evidence type="ECO:0000256" key="1">
    <source>
        <dbReference type="ARBA" id="ARBA00022741"/>
    </source>
</evidence>
<organism evidence="3 4">
    <name type="scientific">Colletotrichum chrysophilum</name>
    <dbReference type="NCBI Taxonomy" id="1836956"/>
    <lineage>
        <taxon>Eukaryota</taxon>
        <taxon>Fungi</taxon>
        <taxon>Dikarya</taxon>
        <taxon>Ascomycota</taxon>
        <taxon>Pezizomycotina</taxon>
        <taxon>Sordariomycetes</taxon>
        <taxon>Hypocreomycetidae</taxon>
        <taxon>Glomerellales</taxon>
        <taxon>Glomerellaceae</taxon>
        <taxon>Colletotrichum</taxon>
        <taxon>Colletotrichum gloeosporioides species complex</taxon>
    </lineage>
</organism>
<reference evidence="3" key="1">
    <citation type="submission" date="2023-01" db="EMBL/GenBank/DDBJ databases">
        <title>Colletotrichum chrysophilum M932 genome sequence.</title>
        <authorList>
            <person name="Baroncelli R."/>
        </authorList>
    </citation>
    <scope>NUCLEOTIDE SEQUENCE</scope>
    <source>
        <strain evidence="3">M932</strain>
    </source>
</reference>
<evidence type="ECO:0000256" key="2">
    <source>
        <dbReference type="ARBA" id="ARBA00022840"/>
    </source>
</evidence>
<dbReference type="Gene3D" id="3.90.640.10">
    <property type="entry name" value="Actin, Chain A, domain 4"/>
    <property type="match status" value="1"/>
</dbReference>
<keyword evidence="1" id="KW-0547">Nucleotide-binding</keyword>
<evidence type="ECO:0000313" key="4">
    <source>
        <dbReference type="Proteomes" id="UP001243330"/>
    </source>
</evidence>
<gene>
    <name evidence="3" type="ORF">CCHR01_19702</name>
</gene>
<dbReference type="Gene3D" id="3.30.420.40">
    <property type="match status" value="2"/>
</dbReference>
<dbReference type="GO" id="GO:0140662">
    <property type="term" value="F:ATP-dependent protein folding chaperone"/>
    <property type="evidence" value="ECO:0007669"/>
    <property type="project" value="InterPro"/>
</dbReference>